<feature type="transmembrane region" description="Helical" evidence="7">
    <location>
        <begin position="456"/>
        <end position="479"/>
    </location>
</feature>
<feature type="domain" description="ABC transmembrane type-1" evidence="8">
    <location>
        <begin position="208"/>
        <end position="479"/>
    </location>
</feature>
<feature type="transmembrane region" description="Helical" evidence="7">
    <location>
        <begin position="65"/>
        <end position="87"/>
    </location>
</feature>
<dbReference type="EMBL" id="JBHUMP010000004">
    <property type="protein sequence ID" value="MFD2739383.1"/>
    <property type="molecule type" value="Genomic_DNA"/>
</dbReference>
<evidence type="ECO:0000256" key="2">
    <source>
        <dbReference type="ARBA" id="ARBA00022448"/>
    </source>
</evidence>
<comment type="similarity">
    <text evidence="7">Belongs to the binding-protein-dependent transport system permease family.</text>
</comment>
<name>A0ABW5U0E5_9RHOB</name>
<evidence type="ECO:0000256" key="3">
    <source>
        <dbReference type="ARBA" id="ARBA00022475"/>
    </source>
</evidence>
<keyword evidence="5 7" id="KW-1133">Transmembrane helix</keyword>
<comment type="subcellular location">
    <subcellularLocation>
        <location evidence="1 7">Cell membrane</location>
        <topology evidence="1 7">Multi-pass membrane protein</topology>
    </subcellularLocation>
</comment>
<feature type="transmembrane region" description="Helical" evidence="7">
    <location>
        <begin position="93"/>
        <end position="116"/>
    </location>
</feature>
<keyword evidence="3" id="KW-1003">Cell membrane</keyword>
<dbReference type="InterPro" id="IPR050366">
    <property type="entry name" value="BP-dependent_transpt_permease"/>
</dbReference>
<evidence type="ECO:0000259" key="8">
    <source>
        <dbReference type="PROSITE" id="PS50928"/>
    </source>
</evidence>
<dbReference type="PROSITE" id="PS50928">
    <property type="entry name" value="ABC_TM1"/>
    <property type="match status" value="1"/>
</dbReference>
<keyword evidence="2 7" id="KW-0813">Transport</keyword>
<protein>
    <submittedName>
        <fullName evidence="9">ABC transporter permease</fullName>
    </submittedName>
</protein>
<evidence type="ECO:0000256" key="7">
    <source>
        <dbReference type="RuleBase" id="RU363032"/>
    </source>
</evidence>
<evidence type="ECO:0000313" key="10">
    <source>
        <dbReference type="Proteomes" id="UP001597474"/>
    </source>
</evidence>
<feature type="transmembrane region" description="Helical" evidence="7">
    <location>
        <begin position="276"/>
        <end position="295"/>
    </location>
</feature>
<evidence type="ECO:0000256" key="4">
    <source>
        <dbReference type="ARBA" id="ARBA00022692"/>
    </source>
</evidence>
<evidence type="ECO:0000256" key="5">
    <source>
        <dbReference type="ARBA" id="ARBA00022989"/>
    </source>
</evidence>
<dbReference type="Gene3D" id="1.10.3720.10">
    <property type="entry name" value="MetI-like"/>
    <property type="match status" value="1"/>
</dbReference>
<feature type="transmembrane region" description="Helical" evidence="7">
    <location>
        <begin position="208"/>
        <end position="231"/>
    </location>
</feature>
<dbReference type="RefSeq" id="WP_386372935.1">
    <property type="nucleotide sequence ID" value="NZ_JBHUMP010000004.1"/>
</dbReference>
<evidence type="ECO:0000256" key="6">
    <source>
        <dbReference type="ARBA" id="ARBA00023136"/>
    </source>
</evidence>
<keyword evidence="4 7" id="KW-0812">Transmembrane</keyword>
<evidence type="ECO:0000313" key="9">
    <source>
        <dbReference type="EMBL" id="MFD2739383.1"/>
    </source>
</evidence>
<feature type="transmembrane region" description="Helical" evidence="7">
    <location>
        <begin position="351"/>
        <end position="372"/>
    </location>
</feature>
<dbReference type="PANTHER" id="PTHR43386">
    <property type="entry name" value="OLIGOPEPTIDE TRANSPORT SYSTEM PERMEASE PROTEIN APPC"/>
    <property type="match status" value="1"/>
</dbReference>
<keyword evidence="10" id="KW-1185">Reference proteome</keyword>
<feature type="transmembrane region" description="Helical" evidence="7">
    <location>
        <begin position="243"/>
        <end position="264"/>
    </location>
</feature>
<keyword evidence="6 7" id="KW-0472">Membrane</keyword>
<organism evidence="9 10">
    <name type="scientific">Sulfitobacter aestuarii</name>
    <dbReference type="NCBI Taxonomy" id="2161676"/>
    <lineage>
        <taxon>Bacteria</taxon>
        <taxon>Pseudomonadati</taxon>
        <taxon>Pseudomonadota</taxon>
        <taxon>Alphaproteobacteria</taxon>
        <taxon>Rhodobacterales</taxon>
        <taxon>Roseobacteraceae</taxon>
        <taxon>Sulfitobacter</taxon>
    </lineage>
</organism>
<dbReference type="PANTHER" id="PTHR43386:SF25">
    <property type="entry name" value="PEPTIDE ABC TRANSPORTER PERMEASE PROTEIN"/>
    <property type="match status" value="1"/>
</dbReference>
<proteinExistence type="inferred from homology"/>
<feature type="transmembrane region" description="Helical" evidence="7">
    <location>
        <begin position="415"/>
        <end position="436"/>
    </location>
</feature>
<feature type="transmembrane region" description="Helical" evidence="7">
    <location>
        <begin position="15"/>
        <end position="37"/>
    </location>
</feature>
<gene>
    <name evidence="9" type="ORF">ACFSUD_07385</name>
</gene>
<evidence type="ECO:0000256" key="1">
    <source>
        <dbReference type="ARBA" id="ARBA00004651"/>
    </source>
</evidence>
<sequence length="489" mass="52765">MEALTWTGMLAPLNLIFQALLGLLAVMAALQILASLLRLDTGGTISNADGTMALQPGAGGLLGRLVFYLFLALVALLLVYLLAGVLLGARAGIFGGMARQLLPVWVALAATFALSMRFKRRLGLYGKLFDSTVGMIGFAIVMFWVFAGVFGGVFDLLVTHDSLSQASGMKNKLPGTPLRGAEAGEYPWFLLGGDNLARDVFSRLIEGAWVVVKIAPFATLFAFMVGITLGLPAGYYGGRLDTFLSFLANLILAFPVILLFYLLVTPEIVLTGIPNYMALFLFAFPLIFLAILLNARYYTQPSVRTPLLIVVLGLGAWLYLSMVSTDGAIVRTPTYVIPGLPGFIDLFDIDPGILVVFVSVVFVNSPTVFRIVRGLALDIKTRDYVAAAQTRGEGPWYIMLWEILPNARGPLIVDFCLRIGYTTILLGTLGFFGLGLESESPDWGSTINAGRRLLSLYPHAAIAPALALLSLVLGLNLLADGLREESLRD</sequence>
<dbReference type="InterPro" id="IPR000515">
    <property type="entry name" value="MetI-like"/>
</dbReference>
<dbReference type="InterPro" id="IPR035906">
    <property type="entry name" value="MetI-like_sf"/>
</dbReference>
<dbReference type="SUPFAM" id="SSF161098">
    <property type="entry name" value="MetI-like"/>
    <property type="match status" value="1"/>
</dbReference>
<dbReference type="Pfam" id="PF00528">
    <property type="entry name" value="BPD_transp_1"/>
    <property type="match status" value="1"/>
</dbReference>
<feature type="transmembrane region" description="Helical" evidence="7">
    <location>
        <begin position="307"/>
        <end position="331"/>
    </location>
</feature>
<accession>A0ABW5U0E5</accession>
<comment type="caution">
    <text evidence="9">The sequence shown here is derived from an EMBL/GenBank/DDBJ whole genome shotgun (WGS) entry which is preliminary data.</text>
</comment>
<dbReference type="CDD" id="cd06261">
    <property type="entry name" value="TM_PBP2"/>
    <property type="match status" value="1"/>
</dbReference>
<dbReference type="Proteomes" id="UP001597474">
    <property type="component" value="Unassembled WGS sequence"/>
</dbReference>
<reference evidence="10" key="1">
    <citation type="journal article" date="2019" name="Int. J. Syst. Evol. Microbiol.">
        <title>The Global Catalogue of Microorganisms (GCM) 10K type strain sequencing project: providing services to taxonomists for standard genome sequencing and annotation.</title>
        <authorList>
            <consortium name="The Broad Institute Genomics Platform"/>
            <consortium name="The Broad Institute Genome Sequencing Center for Infectious Disease"/>
            <person name="Wu L."/>
            <person name="Ma J."/>
        </authorList>
    </citation>
    <scope>NUCLEOTIDE SEQUENCE [LARGE SCALE GENOMIC DNA]</scope>
    <source>
        <strain evidence="10">TISTR 2562</strain>
    </source>
</reference>
<feature type="transmembrane region" description="Helical" evidence="7">
    <location>
        <begin position="128"/>
        <end position="154"/>
    </location>
</feature>